<dbReference type="SUPFAM" id="SSF56349">
    <property type="entry name" value="DNA breaking-rejoining enzymes"/>
    <property type="match status" value="1"/>
</dbReference>
<dbReference type="InterPro" id="IPR010998">
    <property type="entry name" value="Integrase_recombinase_N"/>
</dbReference>
<evidence type="ECO:0000313" key="6">
    <source>
        <dbReference type="Proteomes" id="UP001597459"/>
    </source>
</evidence>
<dbReference type="Gene3D" id="1.10.443.10">
    <property type="entry name" value="Intergrase catalytic core"/>
    <property type="match status" value="1"/>
</dbReference>
<name>A0ABW5N753_9FLAO</name>
<dbReference type="RefSeq" id="WP_378257640.1">
    <property type="nucleotide sequence ID" value="NZ_JBHSJV010000001.1"/>
</dbReference>
<proteinExistence type="inferred from homology"/>
<dbReference type="InterPro" id="IPR011010">
    <property type="entry name" value="DNA_brk_join_enz"/>
</dbReference>
<evidence type="ECO:0000256" key="1">
    <source>
        <dbReference type="ARBA" id="ARBA00008857"/>
    </source>
</evidence>
<dbReference type="Gene3D" id="1.10.150.130">
    <property type="match status" value="1"/>
</dbReference>
<dbReference type="EMBL" id="JBHULX010000004">
    <property type="protein sequence ID" value="MFD2590370.1"/>
    <property type="molecule type" value="Genomic_DNA"/>
</dbReference>
<feature type="domain" description="Tyr recombinase" evidence="4">
    <location>
        <begin position="213"/>
        <end position="406"/>
    </location>
</feature>
<sequence length="407" mass="48076">MATFKILLYKSNKNSLGQYSISLRITKNRVPKYVHIDWIDEKHWDYKNNEVKSTHLNHLQINNKATNKLATAKNMITQFEVDGKDYDFSMLIKRLKGKKTGTSFFDLAKEYEDEFRRKKKIPTMNNAKYAAQRFRKYNKGKDITFEEITRKRIKEFIMFLELEGYKEGTIVNSLSFIRNMFNDAIDQELIKPELYPFRKKRKGKKIKMTPPESEKIGLDSDEIKRIERLNFEKGSKIWHTQKIFLFSFYLAGMRMSDALALLWNKIINNRLHYSMKKNGKYDSLLIPKQALDILEELKEYKTSPESPVFVFLEGTNFNDKEELFYAVKRAIASINYYLGRIRKLAKIKKKLSCHISRHSFGNISGGKIPIRSLQKLYRHSDLSTTANYQKNFDHKQTDEALQNVLNY</sequence>
<keyword evidence="2" id="KW-0238">DNA-binding</keyword>
<evidence type="ECO:0000313" key="5">
    <source>
        <dbReference type="EMBL" id="MFD2590370.1"/>
    </source>
</evidence>
<comment type="caution">
    <text evidence="5">The sequence shown here is derived from an EMBL/GenBank/DDBJ whole genome shotgun (WGS) entry which is preliminary data.</text>
</comment>
<dbReference type="InterPro" id="IPR050090">
    <property type="entry name" value="Tyrosine_recombinase_XerCD"/>
</dbReference>
<dbReference type="Proteomes" id="UP001597459">
    <property type="component" value="Unassembled WGS sequence"/>
</dbReference>
<dbReference type="InterPro" id="IPR002104">
    <property type="entry name" value="Integrase_catalytic"/>
</dbReference>
<evidence type="ECO:0000256" key="2">
    <source>
        <dbReference type="ARBA" id="ARBA00023125"/>
    </source>
</evidence>
<keyword evidence="3" id="KW-0233">DNA recombination</keyword>
<dbReference type="Pfam" id="PF13102">
    <property type="entry name" value="Phage_int_SAM_5"/>
    <property type="match status" value="1"/>
</dbReference>
<dbReference type="InterPro" id="IPR035386">
    <property type="entry name" value="Arm-DNA-bind_5"/>
</dbReference>
<protein>
    <submittedName>
        <fullName evidence="5">Phage integrase SAM-like domain-containing protein</fullName>
    </submittedName>
</protein>
<gene>
    <name evidence="5" type="ORF">ACFSTE_05965</name>
</gene>
<dbReference type="PANTHER" id="PTHR30349:SF64">
    <property type="entry name" value="PROPHAGE INTEGRASE INTD-RELATED"/>
    <property type="match status" value="1"/>
</dbReference>
<comment type="similarity">
    <text evidence="1">Belongs to the 'phage' integrase family.</text>
</comment>
<dbReference type="PROSITE" id="PS51898">
    <property type="entry name" value="TYR_RECOMBINASE"/>
    <property type="match status" value="1"/>
</dbReference>
<dbReference type="Pfam" id="PF17293">
    <property type="entry name" value="Arm-DNA-bind_5"/>
    <property type="match status" value="1"/>
</dbReference>
<evidence type="ECO:0000259" key="4">
    <source>
        <dbReference type="PROSITE" id="PS51898"/>
    </source>
</evidence>
<dbReference type="Pfam" id="PF00589">
    <property type="entry name" value="Phage_integrase"/>
    <property type="match status" value="1"/>
</dbReference>
<keyword evidence="6" id="KW-1185">Reference proteome</keyword>
<evidence type="ECO:0000256" key="3">
    <source>
        <dbReference type="ARBA" id="ARBA00023172"/>
    </source>
</evidence>
<accession>A0ABW5N753</accession>
<dbReference type="InterPro" id="IPR013762">
    <property type="entry name" value="Integrase-like_cat_sf"/>
</dbReference>
<reference evidence="6" key="1">
    <citation type="journal article" date="2019" name="Int. J. Syst. Evol. Microbiol.">
        <title>The Global Catalogue of Microorganisms (GCM) 10K type strain sequencing project: providing services to taxonomists for standard genome sequencing and annotation.</title>
        <authorList>
            <consortium name="The Broad Institute Genomics Platform"/>
            <consortium name="The Broad Institute Genome Sequencing Center for Infectious Disease"/>
            <person name="Wu L."/>
            <person name="Ma J."/>
        </authorList>
    </citation>
    <scope>NUCLEOTIDE SEQUENCE [LARGE SCALE GENOMIC DNA]</scope>
    <source>
        <strain evidence="6">KCTC 42423</strain>
    </source>
</reference>
<dbReference type="InterPro" id="IPR025269">
    <property type="entry name" value="SAM-like_dom"/>
</dbReference>
<dbReference type="PANTHER" id="PTHR30349">
    <property type="entry name" value="PHAGE INTEGRASE-RELATED"/>
    <property type="match status" value="1"/>
</dbReference>
<organism evidence="5 6">
    <name type="scientific">Aquimarina hainanensis</name>
    <dbReference type="NCBI Taxonomy" id="1578017"/>
    <lineage>
        <taxon>Bacteria</taxon>
        <taxon>Pseudomonadati</taxon>
        <taxon>Bacteroidota</taxon>
        <taxon>Flavobacteriia</taxon>
        <taxon>Flavobacteriales</taxon>
        <taxon>Flavobacteriaceae</taxon>
        <taxon>Aquimarina</taxon>
    </lineage>
</organism>